<reference evidence="4" key="1">
    <citation type="submission" date="2017-06" db="EMBL/GenBank/DDBJ databases">
        <authorList>
            <person name="Varghese N."/>
            <person name="Submissions S."/>
        </authorList>
    </citation>
    <scope>NUCLEOTIDE SEQUENCE [LARGE SCALE GENOMIC DNA]</scope>
    <source>
        <strain evidence="4">LNB2</strain>
    </source>
</reference>
<evidence type="ECO:0000313" key="3">
    <source>
        <dbReference type="EMBL" id="SNS53131.1"/>
    </source>
</evidence>
<dbReference type="Proteomes" id="UP000198281">
    <property type="component" value="Unassembled WGS sequence"/>
</dbReference>
<dbReference type="RefSeq" id="WP_089219400.1">
    <property type="nucleotide sequence ID" value="NZ_FZOS01000008.1"/>
</dbReference>
<feature type="domain" description="Phage tail tape measure protein" evidence="2">
    <location>
        <begin position="86"/>
        <end position="192"/>
    </location>
</feature>
<sequence>MAVDATTRQLLLQVDASVELARRNLNLLSNDVQKQAASMDASLSRIDKATDRISHGFGLLKGAAVGLIAGLGVAEFLQAASAGLDYASSLGEVSQQIGVSTRDLQVYRYAATQVGVAQDEMDAGLRKLTRTIGEAAAGSEGPVNAFREIGVSVTDANGKLLTAGEIIPRIADGLAKIEDPATRARIEVDLFGKAGQKLDTLLAGGSSAINDLAKQADELGLVLSDRLIQQADDAADKVAVLKKVLEAQIAGAVAENADNISYLADQLFRVAGAAAEAAANWGRWQTQMNRDQEIKRANSGYEHVWGIPGLFEIGRDTRRPLPRGGGRVRWEGQADRPTLPEPPTSGELPTVKPKAPSRGRGKSGRTGPSLSERFASLEGNLDAEAGAGKDYRDALALIDAAEKAGLSAQSSFADLRRAAGKNLMQDLGIEELPILVLEASQNMDLLAGQISELPEIIPPEEMQRLAEFEESFTRDLAAGLADAAIYGDNLGDVLENSFKRAAAALVESGLMELINPGGSGGSLFRGFLSGSSSLFSGLGFANGGTPPVGKISVVGERGPELFIPKVPGVVVPNHALMGGWGGGGSQLVTVQIDKSALFDTHVRVAAAPLAAAAAARGAAGGASMAEQRLNRRAMQTLR</sequence>
<dbReference type="AlphaFoldDB" id="A0A239F8R5"/>
<evidence type="ECO:0000256" key="1">
    <source>
        <dbReference type="SAM" id="MobiDB-lite"/>
    </source>
</evidence>
<gene>
    <name evidence="3" type="ORF">SAMN06295912_108115</name>
</gene>
<dbReference type="InterPro" id="IPR010090">
    <property type="entry name" value="Phage_tape_meas"/>
</dbReference>
<name>A0A239F8R5_9SPHN</name>
<dbReference type="OrthoDB" id="8477313at2"/>
<organism evidence="3 4">
    <name type="scientific">Edaphosphingomonas laterariae</name>
    <dbReference type="NCBI Taxonomy" id="861865"/>
    <lineage>
        <taxon>Bacteria</taxon>
        <taxon>Pseudomonadati</taxon>
        <taxon>Pseudomonadota</taxon>
        <taxon>Alphaproteobacteria</taxon>
        <taxon>Sphingomonadales</taxon>
        <taxon>Rhizorhabdaceae</taxon>
        <taxon>Edaphosphingomonas</taxon>
    </lineage>
</organism>
<proteinExistence type="predicted"/>
<evidence type="ECO:0000313" key="4">
    <source>
        <dbReference type="Proteomes" id="UP000198281"/>
    </source>
</evidence>
<dbReference type="EMBL" id="FZOS01000008">
    <property type="protein sequence ID" value="SNS53131.1"/>
    <property type="molecule type" value="Genomic_DNA"/>
</dbReference>
<protein>
    <recommendedName>
        <fullName evidence="2">Phage tail tape measure protein domain-containing protein</fullName>
    </recommendedName>
</protein>
<dbReference type="Pfam" id="PF10145">
    <property type="entry name" value="PhageMin_Tail"/>
    <property type="match status" value="1"/>
</dbReference>
<evidence type="ECO:0000259" key="2">
    <source>
        <dbReference type="Pfam" id="PF10145"/>
    </source>
</evidence>
<accession>A0A239F8R5</accession>
<keyword evidence="4" id="KW-1185">Reference proteome</keyword>
<feature type="region of interest" description="Disordered" evidence="1">
    <location>
        <begin position="316"/>
        <end position="371"/>
    </location>
</feature>